<reference evidence="3" key="1">
    <citation type="journal article" date="2018" name="Nat. Microbiol.">
        <title>Leveraging single-cell genomics to expand the fungal tree of life.</title>
        <authorList>
            <person name="Ahrendt S.R."/>
            <person name="Quandt C.A."/>
            <person name="Ciobanu D."/>
            <person name="Clum A."/>
            <person name="Salamov A."/>
            <person name="Andreopoulos B."/>
            <person name="Cheng J.F."/>
            <person name="Woyke T."/>
            <person name="Pelin A."/>
            <person name="Henrissat B."/>
            <person name="Reynolds N.K."/>
            <person name="Benny G.L."/>
            <person name="Smith M.E."/>
            <person name="James T.Y."/>
            <person name="Grigoriev I.V."/>
        </authorList>
    </citation>
    <scope>NUCLEOTIDE SEQUENCE [LARGE SCALE GENOMIC DNA]</scope>
    <source>
        <strain evidence="3">ATCC 52028</strain>
    </source>
</reference>
<accession>A0A4V1IT93</accession>
<evidence type="ECO:0000256" key="1">
    <source>
        <dbReference type="SAM" id="MobiDB-lite"/>
    </source>
</evidence>
<proteinExistence type="predicted"/>
<feature type="compositionally biased region" description="Basic and acidic residues" evidence="1">
    <location>
        <begin position="90"/>
        <end position="102"/>
    </location>
</feature>
<evidence type="ECO:0000313" key="2">
    <source>
        <dbReference type="EMBL" id="RKO96257.1"/>
    </source>
</evidence>
<dbReference type="EMBL" id="ML010159">
    <property type="protein sequence ID" value="RKO96257.1"/>
    <property type="molecule type" value="Genomic_DNA"/>
</dbReference>
<sequence>MNRARPEWLDDEGQRSSHAAERPRSVLTSARHGARIKVASTKSSRDGPCTPLSLPANAHHTVSKSTCDPVDRQSPEAGALTVSTLMAASDRARQDRYREGGTRPKHGAVETARPPRRGRR</sequence>
<dbReference type="AlphaFoldDB" id="A0A4V1IT93"/>
<dbReference type="Proteomes" id="UP000268535">
    <property type="component" value="Unassembled WGS sequence"/>
</dbReference>
<protein>
    <submittedName>
        <fullName evidence="2">Uncharacterized protein</fullName>
    </submittedName>
</protein>
<feature type="region of interest" description="Disordered" evidence="1">
    <location>
        <begin position="1"/>
        <end position="120"/>
    </location>
</feature>
<evidence type="ECO:0000313" key="3">
    <source>
        <dbReference type="Proteomes" id="UP000268535"/>
    </source>
</evidence>
<gene>
    <name evidence="2" type="ORF">CAUPRSCDRAFT_12050</name>
</gene>
<name>A0A4V1IT93_9FUNG</name>
<feature type="compositionally biased region" description="Basic and acidic residues" evidence="1">
    <location>
        <begin position="1"/>
        <end position="24"/>
    </location>
</feature>
<organism evidence="2 3">
    <name type="scientific">Caulochytrium protostelioides</name>
    <dbReference type="NCBI Taxonomy" id="1555241"/>
    <lineage>
        <taxon>Eukaryota</taxon>
        <taxon>Fungi</taxon>
        <taxon>Fungi incertae sedis</taxon>
        <taxon>Chytridiomycota</taxon>
        <taxon>Chytridiomycota incertae sedis</taxon>
        <taxon>Chytridiomycetes</taxon>
        <taxon>Caulochytriales</taxon>
        <taxon>Caulochytriaceae</taxon>
        <taxon>Caulochytrium</taxon>
    </lineage>
</organism>